<feature type="transmembrane region" description="Helical" evidence="3">
    <location>
        <begin position="83"/>
        <end position="106"/>
    </location>
</feature>
<evidence type="ECO:0000256" key="1">
    <source>
        <dbReference type="ARBA" id="ARBA00024353"/>
    </source>
</evidence>
<sequence>MTYHLEDQLSAYMDGELTVEERQQVESHLESCESCQVLLEELLSVQSTVIHAFGRIQEPEDLEIRVLQALSDKKERATAEKGWLLVPLAAFVSLVILWFAAGAIFAKVLHGFLKLMIALVYMGSHLLSGVPVLSGLTVLLSLLIITASVYSLRRLLQTSTS</sequence>
<dbReference type="Pfam" id="PF13490">
    <property type="entry name" value="zf-HC2"/>
    <property type="match status" value="1"/>
</dbReference>
<dbReference type="RefSeq" id="WP_074083956.1">
    <property type="nucleotide sequence ID" value="NZ_LVWI01000034.1"/>
</dbReference>
<name>A0ABX3EQS2_9BACL</name>
<feature type="transmembrane region" description="Helical" evidence="3">
    <location>
        <begin position="126"/>
        <end position="152"/>
    </location>
</feature>
<dbReference type="InterPro" id="IPR027383">
    <property type="entry name" value="Znf_put"/>
</dbReference>
<dbReference type="Proteomes" id="UP000186058">
    <property type="component" value="Unassembled WGS sequence"/>
</dbReference>
<dbReference type="Gene3D" id="1.10.10.1320">
    <property type="entry name" value="Anti-sigma factor, zinc-finger domain"/>
    <property type="match status" value="1"/>
</dbReference>
<protein>
    <recommendedName>
        <fullName evidence="2">Anti-sigma-W factor RsiW</fullName>
    </recommendedName>
</protein>
<feature type="domain" description="Putative zinc-finger" evidence="4">
    <location>
        <begin position="6"/>
        <end position="36"/>
    </location>
</feature>
<dbReference type="EMBL" id="LVWI01000034">
    <property type="protein sequence ID" value="OKP87732.1"/>
    <property type="molecule type" value="Genomic_DNA"/>
</dbReference>
<accession>A0ABX3EQS2</accession>
<evidence type="ECO:0000256" key="2">
    <source>
        <dbReference type="ARBA" id="ARBA00024438"/>
    </source>
</evidence>
<dbReference type="InterPro" id="IPR041916">
    <property type="entry name" value="Anti_sigma_zinc_sf"/>
</dbReference>
<evidence type="ECO:0000313" key="5">
    <source>
        <dbReference type="EMBL" id="OKP87732.1"/>
    </source>
</evidence>
<keyword evidence="6" id="KW-1185">Reference proteome</keyword>
<keyword evidence="3" id="KW-0812">Transmembrane</keyword>
<organism evidence="5 6">
    <name type="scientific">Paenibacillus helianthi</name>
    <dbReference type="NCBI Taxonomy" id="1349432"/>
    <lineage>
        <taxon>Bacteria</taxon>
        <taxon>Bacillati</taxon>
        <taxon>Bacillota</taxon>
        <taxon>Bacilli</taxon>
        <taxon>Bacillales</taxon>
        <taxon>Paenibacillaceae</taxon>
        <taxon>Paenibacillus</taxon>
    </lineage>
</organism>
<keyword evidence="3" id="KW-0472">Membrane</keyword>
<evidence type="ECO:0000256" key="3">
    <source>
        <dbReference type="SAM" id="Phobius"/>
    </source>
</evidence>
<evidence type="ECO:0000313" key="6">
    <source>
        <dbReference type="Proteomes" id="UP000186058"/>
    </source>
</evidence>
<proteinExistence type="inferred from homology"/>
<keyword evidence="3" id="KW-1133">Transmembrane helix</keyword>
<comment type="similarity">
    <text evidence="1">Belongs to the zinc-associated anti-sigma factor (ZAS) superfamily. Anti-sigma-W factor family.</text>
</comment>
<comment type="caution">
    <text evidence="5">The sequence shown here is derived from an EMBL/GenBank/DDBJ whole genome shotgun (WGS) entry which is preliminary data.</text>
</comment>
<gene>
    <name evidence="5" type="ORF">A3844_10005</name>
</gene>
<reference evidence="5 6" key="1">
    <citation type="submission" date="2016-03" db="EMBL/GenBank/DDBJ databases">
        <authorList>
            <person name="Sant'Anna F.H."/>
            <person name="Ambrosini A."/>
            <person name="Souza R."/>
            <person name="Bach E."/>
            <person name="Fernandes G."/>
            <person name="Balsanelli E."/>
            <person name="Baura V.A."/>
            <person name="Souza E.M."/>
            <person name="Passaglia L."/>
        </authorList>
    </citation>
    <scope>NUCLEOTIDE SEQUENCE [LARGE SCALE GENOMIC DNA]</scope>
    <source>
        <strain evidence="5 6">P26E</strain>
    </source>
</reference>
<evidence type="ECO:0000259" key="4">
    <source>
        <dbReference type="Pfam" id="PF13490"/>
    </source>
</evidence>